<dbReference type="KEGG" id="mtm:MYCTH_2300657"/>
<protein>
    <submittedName>
        <fullName evidence="7">Uncharacterized protein</fullName>
    </submittedName>
</protein>
<reference evidence="7 8" key="1">
    <citation type="journal article" date="2011" name="Nat. Biotechnol.">
        <title>Comparative genomic analysis of the thermophilic biomass-degrading fungi Myceliophthora thermophila and Thielavia terrestris.</title>
        <authorList>
            <person name="Berka R.M."/>
            <person name="Grigoriev I.V."/>
            <person name="Otillar R."/>
            <person name="Salamov A."/>
            <person name="Grimwood J."/>
            <person name="Reid I."/>
            <person name="Ishmael N."/>
            <person name="John T."/>
            <person name="Darmond C."/>
            <person name="Moisan M.-C."/>
            <person name="Henrissat B."/>
            <person name="Coutinho P.M."/>
            <person name="Lombard V."/>
            <person name="Natvig D.O."/>
            <person name="Lindquist E."/>
            <person name="Schmutz J."/>
            <person name="Lucas S."/>
            <person name="Harris P."/>
            <person name="Powlowski J."/>
            <person name="Bellemare A."/>
            <person name="Taylor D."/>
            <person name="Butler G."/>
            <person name="de Vries R.P."/>
            <person name="Allijn I.E."/>
            <person name="van den Brink J."/>
            <person name="Ushinsky S."/>
            <person name="Storms R."/>
            <person name="Powell A.J."/>
            <person name="Paulsen I.T."/>
            <person name="Elbourne L.D.H."/>
            <person name="Baker S.E."/>
            <person name="Magnuson J."/>
            <person name="LaBoissiere S."/>
            <person name="Clutterbuck A.J."/>
            <person name="Martinez D."/>
            <person name="Wogulis M."/>
            <person name="de Leon A.L."/>
            <person name="Rey M.W."/>
            <person name="Tsang A."/>
        </authorList>
    </citation>
    <scope>NUCLEOTIDE SEQUENCE [LARGE SCALE GENOMIC DNA]</scope>
    <source>
        <strain evidence="8">ATCC 42464 / BCRC 31852 / DSM 1799</strain>
    </source>
</reference>
<dbReference type="GO" id="GO:0006623">
    <property type="term" value="P:protein targeting to vacuole"/>
    <property type="evidence" value="ECO:0007669"/>
    <property type="project" value="TreeGrafter"/>
</dbReference>
<dbReference type="InParanoid" id="G2Q7V8"/>
<evidence type="ECO:0000256" key="3">
    <source>
        <dbReference type="ARBA" id="ARBA00022448"/>
    </source>
</evidence>
<evidence type="ECO:0000256" key="6">
    <source>
        <dbReference type="ARBA" id="ARBA00023136"/>
    </source>
</evidence>
<keyword evidence="8" id="KW-1185">Reference proteome</keyword>
<comment type="similarity">
    <text evidence="2">Belongs to the adaptor complexes large subunit family.</text>
</comment>
<dbReference type="RefSeq" id="XP_003661360.1">
    <property type="nucleotide sequence ID" value="XM_003661312.1"/>
</dbReference>
<keyword evidence="3" id="KW-0813">Transport</keyword>
<keyword evidence="5" id="KW-0653">Protein transport</keyword>
<dbReference type="PANTHER" id="PTHR22781:SF12">
    <property type="entry name" value="AP-3 COMPLEX SUBUNIT DELTA-1"/>
    <property type="match status" value="1"/>
</dbReference>
<dbReference type="Proteomes" id="UP000007322">
    <property type="component" value="Chromosome 2"/>
</dbReference>
<organism evidence="7 8">
    <name type="scientific">Thermothelomyces thermophilus (strain ATCC 42464 / BCRC 31852 / DSM 1799)</name>
    <name type="common">Sporotrichum thermophile</name>
    <dbReference type="NCBI Taxonomy" id="573729"/>
    <lineage>
        <taxon>Eukaryota</taxon>
        <taxon>Fungi</taxon>
        <taxon>Dikarya</taxon>
        <taxon>Ascomycota</taxon>
        <taxon>Pezizomycotina</taxon>
        <taxon>Sordariomycetes</taxon>
        <taxon>Sordariomycetidae</taxon>
        <taxon>Sordariales</taxon>
        <taxon>Chaetomiaceae</taxon>
        <taxon>Thermothelomyces</taxon>
    </lineage>
</organism>
<dbReference type="HOGENOM" id="CLU_3070340_0_0_1"/>
<proteinExistence type="inferred from homology"/>
<keyword evidence="6" id="KW-0472">Membrane</keyword>
<evidence type="ECO:0000256" key="2">
    <source>
        <dbReference type="ARBA" id="ARBA00006613"/>
    </source>
</evidence>
<evidence type="ECO:0000313" key="7">
    <source>
        <dbReference type="EMBL" id="AEO56115.1"/>
    </source>
</evidence>
<dbReference type="InterPro" id="IPR011989">
    <property type="entry name" value="ARM-like"/>
</dbReference>
<dbReference type="PANTHER" id="PTHR22781">
    <property type="entry name" value="DELTA ADAPTIN-RELATED"/>
    <property type="match status" value="1"/>
</dbReference>
<dbReference type="eggNOG" id="ENOG502SX59">
    <property type="taxonomic scope" value="Eukaryota"/>
</dbReference>
<dbReference type="STRING" id="573729.G2Q7V8"/>
<dbReference type="GO" id="GO:0010008">
    <property type="term" value="C:endosome membrane"/>
    <property type="evidence" value="ECO:0007669"/>
    <property type="project" value="TreeGrafter"/>
</dbReference>
<dbReference type="GO" id="GO:0006896">
    <property type="term" value="P:Golgi to vacuole transport"/>
    <property type="evidence" value="ECO:0007669"/>
    <property type="project" value="TreeGrafter"/>
</dbReference>
<dbReference type="InterPro" id="IPR017105">
    <property type="entry name" value="AP3_complex_dsu"/>
</dbReference>
<dbReference type="EMBL" id="CP003003">
    <property type="protein sequence ID" value="AEO56115.1"/>
    <property type="molecule type" value="Genomic_DNA"/>
</dbReference>
<keyword evidence="4" id="KW-0677">Repeat</keyword>
<evidence type="ECO:0000313" key="8">
    <source>
        <dbReference type="Proteomes" id="UP000007322"/>
    </source>
</evidence>
<dbReference type="OrthoDB" id="10264595at2759"/>
<dbReference type="GO" id="GO:0030123">
    <property type="term" value="C:AP-3 adaptor complex"/>
    <property type="evidence" value="ECO:0007669"/>
    <property type="project" value="InterPro"/>
</dbReference>
<dbReference type="VEuPathDB" id="FungiDB:MYCTH_2300657"/>
<dbReference type="GeneID" id="11512039"/>
<evidence type="ECO:0000256" key="1">
    <source>
        <dbReference type="ARBA" id="ARBA00004308"/>
    </source>
</evidence>
<accession>G2Q7V8</accession>
<sequence length="53" mass="6090">MFEKSLYDLIRGLRNHKGNEKEYIQSCLKECRTEIRSQDMGQSTAAPFKGPPS</sequence>
<evidence type="ECO:0000256" key="4">
    <source>
        <dbReference type="ARBA" id="ARBA00022737"/>
    </source>
</evidence>
<dbReference type="AlphaFoldDB" id="G2Q7V8"/>
<dbReference type="Gene3D" id="1.25.10.10">
    <property type="entry name" value="Leucine-rich Repeat Variant"/>
    <property type="match status" value="1"/>
</dbReference>
<name>G2Q7V8_THET4</name>
<evidence type="ECO:0000256" key="5">
    <source>
        <dbReference type="ARBA" id="ARBA00022927"/>
    </source>
</evidence>
<gene>
    <name evidence="7" type="ORF">MYCTH_2300657</name>
</gene>
<comment type="subcellular location">
    <subcellularLocation>
        <location evidence="1">Endomembrane system</location>
    </subcellularLocation>
</comment>